<organism evidence="4 5">
    <name type="scientific">Candidatus Terasakiella magnetica</name>
    <dbReference type="NCBI Taxonomy" id="1867952"/>
    <lineage>
        <taxon>Bacteria</taxon>
        <taxon>Pseudomonadati</taxon>
        <taxon>Pseudomonadota</taxon>
        <taxon>Alphaproteobacteria</taxon>
        <taxon>Rhodospirillales</taxon>
        <taxon>Terasakiellaceae</taxon>
        <taxon>Terasakiella</taxon>
    </lineage>
</organism>
<dbReference type="Gene3D" id="1.20.120.50">
    <property type="entry name" value="Hemerythrin-like"/>
    <property type="match status" value="1"/>
</dbReference>
<dbReference type="OrthoDB" id="9778264at2"/>
<dbReference type="RefSeq" id="WP_069188799.1">
    <property type="nucleotide sequence ID" value="NZ_FLYE01000023.1"/>
</dbReference>
<keyword evidence="3" id="KW-0408">Iron</keyword>
<dbReference type="GO" id="GO:0046872">
    <property type="term" value="F:metal ion binding"/>
    <property type="evidence" value="ECO:0007669"/>
    <property type="project" value="UniProtKB-KW"/>
</dbReference>
<dbReference type="InterPro" id="IPR035938">
    <property type="entry name" value="Hemerythrin-like_sf"/>
</dbReference>
<dbReference type="EMBL" id="FLYE01000023">
    <property type="protein sequence ID" value="SCA56719.1"/>
    <property type="molecule type" value="Genomic_DNA"/>
</dbReference>
<accession>A0A1C3RHH2</accession>
<dbReference type="AlphaFoldDB" id="A0A1C3RHH2"/>
<evidence type="ECO:0000256" key="3">
    <source>
        <dbReference type="ARBA" id="ARBA00023004"/>
    </source>
</evidence>
<dbReference type="Proteomes" id="UP000231658">
    <property type="component" value="Unassembled WGS sequence"/>
</dbReference>
<reference evidence="4 5" key="1">
    <citation type="submission" date="2016-07" db="EMBL/GenBank/DDBJ databases">
        <authorList>
            <person name="Lefevre C.T."/>
        </authorList>
    </citation>
    <scope>NUCLEOTIDE SEQUENCE [LARGE SCALE GENOMIC DNA]</scope>
    <source>
        <strain evidence="4">PR1</strain>
    </source>
</reference>
<evidence type="ECO:0000313" key="4">
    <source>
        <dbReference type="EMBL" id="SCA56719.1"/>
    </source>
</evidence>
<evidence type="ECO:0000256" key="1">
    <source>
        <dbReference type="ARBA" id="ARBA00010587"/>
    </source>
</evidence>
<evidence type="ECO:0000313" key="5">
    <source>
        <dbReference type="Proteomes" id="UP000231658"/>
    </source>
</evidence>
<gene>
    <name evidence="4" type="ORF">MTBPR1_30089</name>
</gene>
<comment type="similarity">
    <text evidence="1">Belongs to the hemerythrin family.</text>
</comment>
<keyword evidence="5" id="KW-1185">Reference proteome</keyword>
<evidence type="ECO:0000256" key="2">
    <source>
        <dbReference type="ARBA" id="ARBA00022723"/>
    </source>
</evidence>
<proteinExistence type="inferred from homology"/>
<protein>
    <recommendedName>
        <fullName evidence="6">Hemerythrin-like domain-containing protein</fullName>
    </recommendedName>
</protein>
<dbReference type="STRING" id="1867952.MTBPR1_30089"/>
<evidence type="ECO:0008006" key="6">
    <source>
        <dbReference type="Google" id="ProtNLM"/>
    </source>
</evidence>
<name>A0A1C3RHH2_9PROT</name>
<keyword evidence="2" id="KW-0479">Metal-binding</keyword>
<dbReference type="SUPFAM" id="SSF47188">
    <property type="entry name" value="Hemerythrin-like"/>
    <property type="match status" value="1"/>
</dbReference>
<sequence length="137" mass="16424">MMMANELEKNTVRFIDANKECLEFLTRHYFDPAVACHDQNSSCPRIEDTLRFIERNFEREEFLIRASGYKAFDEHKKDHEVLTKALKRIQKKFKCNEYDNAIVVDEIKKWISRHTAEFDHDFIQYWAENNGLSKLSE</sequence>